<dbReference type="Proteomes" id="UP000586918">
    <property type="component" value="Unassembled WGS sequence"/>
</dbReference>
<keyword evidence="3" id="KW-1185">Reference proteome</keyword>
<evidence type="ECO:0000256" key="1">
    <source>
        <dbReference type="SAM" id="MobiDB-lite"/>
    </source>
</evidence>
<feature type="compositionally biased region" description="Basic and acidic residues" evidence="1">
    <location>
        <begin position="89"/>
        <end position="100"/>
    </location>
</feature>
<name>A0A848DRW3_9PSEU</name>
<comment type="caution">
    <text evidence="2">The sequence shown here is derived from an EMBL/GenBank/DDBJ whole genome shotgun (WGS) entry which is preliminary data.</text>
</comment>
<evidence type="ECO:0000313" key="3">
    <source>
        <dbReference type="Proteomes" id="UP000586918"/>
    </source>
</evidence>
<evidence type="ECO:0000313" key="2">
    <source>
        <dbReference type="EMBL" id="NMH95243.1"/>
    </source>
</evidence>
<dbReference type="AlphaFoldDB" id="A0A848DRW3"/>
<dbReference type="EMBL" id="JAAXKZ010000167">
    <property type="protein sequence ID" value="NMH95243.1"/>
    <property type="molecule type" value="Genomic_DNA"/>
</dbReference>
<gene>
    <name evidence="2" type="ORF">HF519_27530</name>
</gene>
<organism evidence="2 3">
    <name type="scientific">Pseudonocardia bannensis</name>
    <dbReference type="NCBI Taxonomy" id="630973"/>
    <lineage>
        <taxon>Bacteria</taxon>
        <taxon>Bacillati</taxon>
        <taxon>Actinomycetota</taxon>
        <taxon>Actinomycetes</taxon>
        <taxon>Pseudonocardiales</taxon>
        <taxon>Pseudonocardiaceae</taxon>
        <taxon>Pseudonocardia</taxon>
    </lineage>
</organism>
<feature type="region of interest" description="Disordered" evidence="1">
    <location>
        <begin position="82"/>
        <end position="108"/>
    </location>
</feature>
<protein>
    <submittedName>
        <fullName evidence="2">Uncharacterized protein</fullName>
    </submittedName>
</protein>
<sequence length="108" mass="11347">MHDPATIVLDRTVTLGLGGDCLADIALLRAEPGVYGPVAWAPTVSRTLDRLAERATAALRAIAAAALRAIAAARAVARSRAWAGAGQHSPDHGVSADRRWSSTWTPPW</sequence>
<accession>A0A848DRW3</accession>
<proteinExistence type="predicted"/>
<reference evidence="2 3" key="1">
    <citation type="submission" date="2020-04" db="EMBL/GenBank/DDBJ databases">
        <authorList>
            <person name="Klaysubun C."/>
            <person name="Duangmal K."/>
            <person name="Lipun K."/>
        </authorList>
    </citation>
    <scope>NUCLEOTIDE SEQUENCE [LARGE SCALE GENOMIC DNA]</scope>
    <source>
        <strain evidence="2 3">DSM 45300</strain>
    </source>
</reference>